<protein>
    <submittedName>
        <fullName evidence="2">Uncharacterized protein</fullName>
    </submittedName>
</protein>
<feature type="compositionally biased region" description="Acidic residues" evidence="1">
    <location>
        <begin position="1189"/>
        <end position="1200"/>
    </location>
</feature>
<feature type="region of interest" description="Disordered" evidence="1">
    <location>
        <begin position="530"/>
        <end position="611"/>
    </location>
</feature>
<feature type="compositionally biased region" description="Low complexity" evidence="1">
    <location>
        <begin position="546"/>
        <end position="562"/>
    </location>
</feature>
<organism evidence="2 3">
    <name type="scientific">Chlamydomonas schloesseri</name>
    <dbReference type="NCBI Taxonomy" id="2026947"/>
    <lineage>
        <taxon>Eukaryota</taxon>
        <taxon>Viridiplantae</taxon>
        <taxon>Chlorophyta</taxon>
        <taxon>core chlorophytes</taxon>
        <taxon>Chlorophyceae</taxon>
        <taxon>CS clade</taxon>
        <taxon>Chlamydomonadales</taxon>
        <taxon>Chlamydomonadaceae</taxon>
        <taxon>Chlamydomonas</taxon>
    </lineage>
</organism>
<dbReference type="Proteomes" id="UP000613740">
    <property type="component" value="Unassembled WGS sequence"/>
</dbReference>
<comment type="caution">
    <text evidence="2">The sequence shown here is derived from an EMBL/GenBank/DDBJ whole genome shotgun (WGS) entry which is preliminary data.</text>
</comment>
<dbReference type="InterPro" id="IPR052394">
    <property type="entry name" value="LRR-containing"/>
</dbReference>
<evidence type="ECO:0000256" key="1">
    <source>
        <dbReference type="SAM" id="MobiDB-lite"/>
    </source>
</evidence>
<feature type="region of interest" description="Disordered" evidence="1">
    <location>
        <begin position="452"/>
        <end position="476"/>
    </location>
</feature>
<dbReference type="AlphaFoldDB" id="A0A835WM86"/>
<keyword evidence="3" id="KW-1185">Reference proteome</keyword>
<feature type="compositionally biased region" description="Gly residues" evidence="1">
    <location>
        <begin position="563"/>
        <end position="591"/>
    </location>
</feature>
<sequence length="1215" mass="123272">MKLWDRATHVFFLRALAKHKIPGSTKGGVLGDVATWMVVKEFVRPATAHTKSDFVQALVNGQLPPSYSLPWCGPGGRMDAAAAVGGDEGAGGGGRLAAPTAQAMFGATTFFASHAWSYKFSELVELLEGHYNALPDSQGGAAYVPVFYWVDILAVTQHFSGDFKDHPDSNFPGVIKASRAVLFTMHPWRSPVAPTRVWCLFEALTAVESKGVGLEVLLDTRDSADTRPQTLLAIVSSINVLTAQATVASDKAYIMDCIARGLGAAAFNATLKRLLRAALLDTMVRKAFRAARTADDAVTYGPLVELLKTNGRHLPNGVVDVPKLMPYAAATDVISLVSSFSAANCPRVLVLSGRDGCTEERTRRHVGGTDKDWVVDYYSACLKIWSYLPLTNKAAGALGRMLTKLASGDGSAGGAAAAAATRPALGSSSSIGPAGAAIGSAGPLRAVRGAIPTPNATAAGGSNSSSGSASLPSPSSTSSAAVAASGAIAGRRAGLGTTAGSSSSSAATAATATGTATGARASPIAGRRAVGGNALSPAAGGSSINPSASPATSSTTAAARSPIGGGVGGGGSGGGIRASAGGGIGGGGGGGGEDDADDPAGGGGGGPGLQELWLRLGNAAPPIRWRQPLGDKDKGMFTAEEVARAAKPEDFRAWKKKQDPKWRSVHEVEGLPPHLIKQMGLDWQENEEFEKWKDAALTQLAMQRATTKDAPARAALERQERAERAELWRGLAAYGALRVLCLHRSVLCAEDVRQLGAVLRSSRGLRELLLIECEAEEEGTPTPGAATRGRGFGGAGTTAPLTARLLAAALGGSGSLARLTLTPPRLAAVEAWEPGMTAAALSAGGGGRGLEELVLAPVALGPAAAKQLAEVLAALPALLGGAVDCLKAPPLTAPPAAAADEMRADLTIPFKPPESYPKTLPQEALRKTDWRIQYPRGTTHEVLRSTRTPDLSYYPQYSRPVPAAEVAALPHVLHLASASGGTAQPAQRVAVLTHWLSAVAAGPAPAAAAVARAKAAAARTTAIVAEPTESESAGGPEVDESLLETDVEVGPASGVEARMAGLRAAAGEVEAAALKAAGGCAYATCWPHLVPLSRRQGLLGPDADRLVSEAPRPPPLPAAPSAAAPSPGGGGGSSLTDGPNALAALFGGVAVSQGSSSTPGGLLGRAGAADATAGGVPAAHGAAVAGEAADSDDDDDDFSDLDNVGWRPQPGLKWQ</sequence>
<feature type="compositionally biased region" description="Low complexity" evidence="1">
    <location>
        <begin position="1166"/>
        <end position="1188"/>
    </location>
</feature>
<dbReference type="PANTHER" id="PTHR24114:SF2">
    <property type="entry name" value="F-BOX DOMAIN-CONTAINING PROTEIN-RELATED"/>
    <property type="match status" value="1"/>
</dbReference>
<accession>A0A835WM86</accession>
<evidence type="ECO:0000313" key="2">
    <source>
        <dbReference type="EMBL" id="KAG2450373.1"/>
    </source>
</evidence>
<dbReference type="OrthoDB" id="435799at2759"/>
<dbReference type="EMBL" id="JAEHOD010000011">
    <property type="protein sequence ID" value="KAG2450373.1"/>
    <property type="molecule type" value="Genomic_DNA"/>
</dbReference>
<gene>
    <name evidence="2" type="ORF">HYH02_004877</name>
</gene>
<feature type="compositionally biased region" description="Low complexity" evidence="1">
    <location>
        <begin position="455"/>
        <end position="476"/>
    </location>
</feature>
<evidence type="ECO:0000313" key="3">
    <source>
        <dbReference type="Proteomes" id="UP000613740"/>
    </source>
</evidence>
<reference evidence="2" key="1">
    <citation type="journal article" date="2020" name="bioRxiv">
        <title>Comparative genomics of Chlamydomonas.</title>
        <authorList>
            <person name="Craig R.J."/>
            <person name="Hasan A.R."/>
            <person name="Ness R.W."/>
            <person name="Keightley P.D."/>
        </authorList>
    </citation>
    <scope>NUCLEOTIDE SEQUENCE</scope>
    <source>
        <strain evidence="2">CCAP 11/173</strain>
    </source>
</reference>
<feature type="region of interest" description="Disordered" evidence="1">
    <location>
        <begin position="1104"/>
        <end position="1137"/>
    </location>
</feature>
<dbReference type="PANTHER" id="PTHR24114">
    <property type="entry name" value="LEUCINE RICH REPEAT FAMILY PROTEIN"/>
    <property type="match status" value="1"/>
</dbReference>
<feature type="region of interest" description="Disordered" evidence="1">
    <location>
        <begin position="1166"/>
        <end position="1215"/>
    </location>
</feature>
<name>A0A835WM86_9CHLO</name>
<proteinExistence type="predicted"/>